<organism evidence="1 2">
    <name type="scientific">Elizabethkingia anophelis</name>
    <dbReference type="NCBI Taxonomy" id="1117645"/>
    <lineage>
        <taxon>Bacteria</taxon>
        <taxon>Pseudomonadati</taxon>
        <taxon>Bacteroidota</taxon>
        <taxon>Flavobacteriia</taxon>
        <taxon>Flavobacteriales</taxon>
        <taxon>Weeksellaceae</taxon>
        <taxon>Elizabethkingia</taxon>
    </lineage>
</organism>
<evidence type="ECO:0000313" key="1">
    <source>
        <dbReference type="EMBL" id="STC97148.1"/>
    </source>
</evidence>
<comment type="caution">
    <text evidence="1">The sequence shown here is derived from an EMBL/GenBank/DDBJ whole genome shotgun (WGS) entry which is preliminary data.</text>
</comment>
<sequence>MTGTKFRESVSLKNRQFWKKHIIFEDDKVFRDKDTTSESTSTTEKIDIKSGDTLFHKLISDCLLIVFWRKRGMLFKEIREIKRIIES</sequence>
<accession>A0A7Z7LUM4</accession>
<dbReference type="AlphaFoldDB" id="A0A7Z7LUM4"/>
<evidence type="ECO:0000313" key="2">
    <source>
        <dbReference type="Proteomes" id="UP000254876"/>
    </source>
</evidence>
<proteinExistence type="predicted"/>
<name>A0A7Z7LUM4_9FLAO</name>
<dbReference type="Proteomes" id="UP000254876">
    <property type="component" value="Unassembled WGS sequence"/>
</dbReference>
<dbReference type="EMBL" id="UFYD01000001">
    <property type="protein sequence ID" value="STC97148.1"/>
    <property type="molecule type" value="Genomic_DNA"/>
</dbReference>
<reference evidence="1 2" key="1">
    <citation type="submission" date="2018-06" db="EMBL/GenBank/DDBJ databases">
        <authorList>
            <consortium name="Pathogen Informatics"/>
            <person name="Doyle S."/>
        </authorList>
    </citation>
    <scope>NUCLEOTIDE SEQUENCE [LARGE SCALE GENOMIC DNA]</scope>
    <source>
        <strain evidence="1 2">NCTC10588</strain>
    </source>
</reference>
<gene>
    <name evidence="1" type="ORF">NCTC10588_00835</name>
</gene>
<protein>
    <submittedName>
        <fullName evidence="1">Uncharacterized protein</fullName>
    </submittedName>
</protein>